<dbReference type="EMBL" id="JBHUDX010000004">
    <property type="protein sequence ID" value="MFD1656926.1"/>
    <property type="molecule type" value="Genomic_DNA"/>
</dbReference>
<dbReference type="Proteomes" id="UP001597261">
    <property type="component" value="Unassembled WGS sequence"/>
</dbReference>
<dbReference type="PRINTS" id="PR01217">
    <property type="entry name" value="PRICHEXTENSN"/>
</dbReference>
<evidence type="ECO:0000313" key="3">
    <source>
        <dbReference type="Proteomes" id="UP001597261"/>
    </source>
</evidence>
<evidence type="ECO:0000313" key="2">
    <source>
        <dbReference type="EMBL" id="MFD1656926.1"/>
    </source>
</evidence>
<keyword evidence="3" id="KW-1185">Reference proteome</keyword>
<feature type="compositionally biased region" description="Pro residues" evidence="1">
    <location>
        <begin position="155"/>
        <end position="164"/>
    </location>
</feature>
<dbReference type="RefSeq" id="WP_381077257.1">
    <property type="nucleotide sequence ID" value="NZ_JBHUDX010000004.1"/>
</dbReference>
<protein>
    <submittedName>
        <fullName evidence="2">Uncharacterized protein</fullName>
    </submittedName>
</protein>
<gene>
    <name evidence="2" type="ORF">ACFSL4_01425</name>
</gene>
<evidence type="ECO:0000256" key="1">
    <source>
        <dbReference type="SAM" id="MobiDB-lite"/>
    </source>
</evidence>
<name>A0ABW4IJ35_9ACTN</name>
<reference evidence="3" key="1">
    <citation type="journal article" date="2019" name="Int. J. Syst. Evol. Microbiol.">
        <title>The Global Catalogue of Microorganisms (GCM) 10K type strain sequencing project: providing services to taxonomists for standard genome sequencing and annotation.</title>
        <authorList>
            <consortium name="The Broad Institute Genomics Platform"/>
            <consortium name="The Broad Institute Genome Sequencing Center for Infectious Disease"/>
            <person name="Wu L."/>
            <person name="Ma J."/>
        </authorList>
    </citation>
    <scope>NUCLEOTIDE SEQUENCE [LARGE SCALE GENOMIC DNA]</scope>
    <source>
        <strain evidence="3">CGMCC 1.12470</strain>
    </source>
</reference>
<accession>A0ABW4IJ35</accession>
<proteinExistence type="predicted"/>
<organism evidence="2 3">
    <name type="scientific">Streptomyces caeni</name>
    <dbReference type="NCBI Taxonomy" id="2307231"/>
    <lineage>
        <taxon>Bacteria</taxon>
        <taxon>Bacillati</taxon>
        <taxon>Actinomycetota</taxon>
        <taxon>Actinomycetes</taxon>
        <taxon>Kitasatosporales</taxon>
        <taxon>Streptomycetaceae</taxon>
        <taxon>Streptomyces</taxon>
    </lineage>
</organism>
<feature type="region of interest" description="Disordered" evidence="1">
    <location>
        <begin position="146"/>
        <end position="285"/>
    </location>
</feature>
<sequence>MVIFASGLGVIIITEGLFLRRLLGELAELRRQITGIERTMRADRAHVKALRQLLAEDDEEDEPPLVAAVIGNGGSPPPDIGLPIRHLPGLLATRKHLSVLKGGGICAVLTIAADALRAGRGHITGALAGSAVTATTVTLLTVTPWATGAGHQTPPAAPAPPPSALSPGSHPPQLVRSQTTPVAATSPAPPEPSPSASSTPSPTPLPDTEPDASEAMLADEQPAEDGSPQPADDATATASKSPPGASHTTGPPATRPPRAPGGPGRARGRSRGCSAAGVHGCSARG</sequence>
<comment type="caution">
    <text evidence="2">The sequence shown here is derived from an EMBL/GenBank/DDBJ whole genome shotgun (WGS) entry which is preliminary data.</text>
</comment>